<reference evidence="1 2" key="1">
    <citation type="submission" date="2020-09" db="EMBL/GenBank/DDBJ databases">
        <title>novel species in genus Nocardioides.</title>
        <authorList>
            <person name="Zhang G."/>
        </authorList>
    </citation>
    <scope>NUCLEOTIDE SEQUENCE [LARGE SCALE GENOMIC DNA]</scope>
    <source>
        <strain evidence="1 2">19197</strain>
    </source>
</reference>
<name>A0ABR8MKH0_9ACTN</name>
<dbReference type="Gene3D" id="2.160.20.80">
    <property type="entry name" value="E3 ubiquitin-protein ligase SopA"/>
    <property type="match status" value="1"/>
</dbReference>
<accession>A0ABR8MKH0</accession>
<sequence>MPVLSSDCSRCSGLCCVLLPFSGSDGFGVTKSGGTPCAHLTGSDACGIHATLRRDGWVGCTRFECFGAGQHVTQVTYGGASWRDQADLGEMAAVLSVVRSLHEMLLHLGTAGDRAPGSVPDGLVEEILVLDRADPVTLLTADVDDLYSRVGATLADASARVRPASADDLAHADLAGHDLRGRDLSGASLRGATLIRTDLRGLDLRDTDVLGADLRDADVRGADLSTTLFLTQPQVNAATGDSTTVLPEGLDVPGHW</sequence>
<protein>
    <submittedName>
        <fullName evidence="1">Pentapeptide repeat-containing protein</fullName>
    </submittedName>
</protein>
<dbReference type="InterPro" id="IPR051082">
    <property type="entry name" value="Pentapeptide-BTB/POZ_domain"/>
</dbReference>
<dbReference type="EMBL" id="JACXYY010000008">
    <property type="protein sequence ID" value="MBD3916520.1"/>
    <property type="molecule type" value="Genomic_DNA"/>
</dbReference>
<dbReference type="SUPFAM" id="SSF141571">
    <property type="entry name" value="Pentapeptide repeat-like"/>
    <property type="match status" value="1"/>
</dbReference>
<evidence type="ECO:0000313" key="2">
    <source>
        <dbReference type="Proteomes" id="UP000649289"/>
    </source>
</evidence>
<organism evidence="1 2">
    <name type="scientific">Nocardioides hwasunensis</name>
    <dbReference type="NCBI Taxonomy" id="397258"/>
    <lineage>
        <taxon>Bacteria</taxon>
        <taxon>Bacillati</taxon>
        <taxon>Actinomycetota</taxon>
        <taxon>Actinomycetes</taxon>
        <taxon>Propionibacteriales</taxon>
        <taxon>Nocardioidaceae</taxon>
        <taxon>Nocardioides</taxon>
    </lineage>
</organism>
<dbReference type="InterPro" id="IPR001646">
    <property type="entry name" value="5peptide_repeat"/>
</dbReference>
<evidence type="ECO:0000313" key="1">
    <source>
        <dbReference type="EMBL" id="MBD3916520.1"/>
    </source>
</evidence>
<dbReference type="Pfam" id="PF00805">
    <property type="entry name" value="Pentapeptide"/>
    <property type="match status" value="1"/>
</dbReference>
<comment type="caution">
    <text evidence="1">The sequence shown here is derived from an EMBL/GenBank/DDBJ whole genome shotgun (WGS) entry which is preliminary data.</text>
</comment>
<dbReference type="PANTHER" id="PTHR14136">
    <property type="entry name" value="BTB_POZ DOMAIN-CONTAINING PROTEIN KCTD9"/>
    <property type="match status" value="1"/>
</dbReference>
<keyword evidence="2" id="KW-1185">Reference proteome</keyword>
<dbReference type="Proteomes" id="UP000649289">
    <property type="component" value="Unassembled WGS sequence"/>
</dbReference>
<proteinExistence type="predicted"/>
<gene>
    <name evidence="1" type="ORF">IEZ25_18030</name>
</gene>
<dbReference type="PANTHER" id="PTHR14136:SF17">
    <property type="entry name" value="BTB_POZ DOMAIN-CONTAINING PROTEIN KCTD9"/>
    <property type="match status" value="1"/>
</dbReference>